<evidence type="ECO:0000256" key="1">
    <source>
        <dbReference type="SAM" id="Phobius"/>
    </source>
</evidence>
<keyword evidence="4" id="KW-1185">Reference proteome</keyword>
<evidence type="ECO:0000313" key="3">
    <source>
        <dbReference type="EMBL" id="SCC31193.1"/>
    </source>
</evidence>
<name>A0A1C4DII0_9ENTR</name>
<feature type="transmembrane region" description="Helical" evidence="1">
    <location>
        <begin position="81"/>
        <end position="98"/>
    </location>
</feature>
<dbReference type="GO" id="GO:0005886">
    <property type="term" value="C:plasma membrane"/>
    <property type="evidence" value="ECO:0007669"/>
    <property type="project" value="TreeGrafter"/>
</dbReference>
<dbReference type="Proteomes" id="UP000198975">
    <property type="component" value="Unassembled WGS sequence"/>
</dbReference>
<reference evidence="4" key="1">
    <citation type="submission" date="2016-08" db="EMBL/GenBank/DDBJ databases">
        <authorList>
            <person name="Varghese N."/>
            <person name="Submissions Spin"/>
        </authorList>
    </citation>
    <scope>NUCLEOTIDE SEQUENCE [LARGE SCALE GENOMIC DNA]</scope>
    <source>
        <strain evidence="4">REICA_082</strain>
    </source>
</reference>
<keyword evidence="1" id="KW-0472">Membrane</keyword>
<dbReference type="PANTHER" id="PTHR38034">
    <property type="entry name" value="INNER MEMBRANE PROTEIN YPJD"/>
    <property type="match status" value="1"/>
</dbReference>
<dbReference type="InterPro" id="IPR052372">
    <property type="entry name" value="YpjD/HemX"/>
</dbReference>
<accession>A0A1C4DII0</accession>
<protein>
    <submittedName>
        <fullName evidence="3">ABC-type uncharacterized transport system, permease component</fullName>
    </submittedName>
</protein>
<dbReference type="InterPro" id="IPR002541">
    <property type="entry name" value="Cyt_c_assembly"/>
</dbReference>
<feature type="transmembrane region" description="Helical" evidence="1">
    <location>
        <begin position="257"/>
        <end position="273"/>
    </location>
</feature>
<organism evidence="3 4">
    <name type="scientific">Kosakonia oryzendophytica</name>
    <dbReference type="NCBI Taxonomy" id="1005665"/>
    <lineage>
        <taxon>Bacteria</taxon>
        <taxon>Pseudomonadati</taxon>
        <taxon>Pseudomonadota</taxon>
        <taxon>Gammaproteobacteria</taxon>
        <taxon>Enterobacterales</taxon>
        <taxon>Enterobacteriaceae</taxon>
        <taxon>Kosakonia</taxon>
    </lineage>
</organism>
<keyword evidence="1" id="KW-1133">Transmembrane helix</keyword>
<feature type="transmembrane region" description="Helical" evidence="1">
    <location>
        <begin position="51"/>
        <end position="72"/>
    </location>
</feature>
<feature type="transmembrane region" description="Helical" evidence="1">
    <location>
        <begin position="110"/>
        <end position="130"/>
    </location>
</feature>
<feature type="transmembrane region" description="Helical" evidence="1">
    <location>
        <begin position="177"/>
        <end position="202"/>
    </location>
</feature>
<feature type="domain" description="Cytochrome c assembly protein" evidence="2">
    <location>
        <begin position="84"/>
        <end position="309"/>
    </location>
</feature>
<dbReference type="GO" id="GO:0020037">
    <property type="term" value="F:heme binding"/>
    <property type="evidence" value="ECO:0007669"/>
    <property type="project" value="InterPro"/>
</dbReference>
<feature type="transmembrane region" description="Helical" evidence="1">
    <location>
        <begin position="137"/>
        <end position="157"/>
    </location>
</feature>
<gene>
    <name evidence="3" type="ORF">GA0061071_112117</name>
</gene>
<dbReference type="PANTHER" id="PTHR38034:SF1">
    <property type="entry name" value="INNER MEMBRANE PROTEIN YPJD"/>
    <property type="match status" value="1"/>
</dbReference>
<feature type="transmembrane region" description="Helical" evidence="1">
    <location>
        <begin position="223"/>
        <end position="245"/>
    </location>
</feature>
<dbReference type="GO" id="GO:0017004">
    <property type="term" value="P:cytochrome complex assembly"/>
    <property type="evidence" value="ECO:0007669"/>
    <property type="project" value="InterPro"/>
</dbReference>
<evidence type="ECO:0000259" key="2">
    <source>
        <dbReference type="Pfam" id="PF01578"/>
    </source>
</evidence>
<feature type="transmembrane region" description="Helical" evidence="1">
    <location>
        <begin position="285"/>
        <end position="305"/>
    </location>
</feature>
<dbReference type="AlphaFoldDB" id="A0A1C4DII0"/>
<sequence>MAARATHYKNFPQYNMNVPLLYVMQLLEPTSRDAILFFFLLQSTADTHMPVFALIALVAYSISIALIVPGLLQKNSGWRRMAILSAVIALIFHGFGLKERIFPDDGGQNLSLLNVGSLVSLMICTVMTIVASKNRGWLLLPIVYTFALINLAFAIFVPNEYITHLEATPGMMVHIGLSLFAYATLIIAAMYALQLAWIDYQLKNKRLAFSSEMPPLMVIERKMFHITQVGVVLLTLTLCTGLFFMKNLFSMDNIDKAVLSIIAWFVYIVLLWGHYHEGWRGRRVVWFNVAGAGILTLAYFGSRVLQEFLS</sequence>
<dbReference type="Pfam" id="PF01578">
    <property type="entry name" value="Cytochrom_C_asm"/>
    <property type="match status" value="1"/>
</dbReference>
<dbReference type="EMBL" id="FMAY01000012">
    <property type="protein sequence ID" value="SCC31193.1"/>
    <property type="molecule type" value="Genomic_DNA"/>
</dbReference>
<proteinExistence type="predicted"/>
<evidence type="ECO:0000313" key="4">
    <source>
        <dbReference type="Proteomes" id="UP000198975"/>
    </source>
</evidence>
<keyword evidence="1" id="KW-0812">Transmembrane</keyword>